<dbReference type="Proteomes" id="UP000663879">
    <property type="component" value="Unassembled WGS sequence"/>
</dbReference>
<dbReference type="InterPro" id="IPR046773">
    <property type="entry name" value="DOCKER_Lobe_C"/>
</dbReference>
<proteinExistence type="inferred from homology"/>
<protein>
    <recommendedName>
        <fullName evidence="2">DOCKER domain-containing protein</fullName>
    </recommendedName>
</protein>
<organism evidence="3 4">
    <name type="scientific">Brachionus calyciflorus</name>
    <dbReference type="NCBI Taxonomy" id="104777"/>
    <lineage>
        <taxon>Eukaryota</taxon>
        <taxon>Metazoa</taxon>
        <taxon>Spiralia</taxon>
        <taxon>Gnathifera</taxon>
        <taxon>Rotifera</taxon>
        <taxon>Eurotatoria</taxon>
        <taxon>Monogononta</taxon>
        <taxon>Pseudotrocha</taxon>
        <taxon>Ploima</taxon>
        <taxon>Brachionidae</taxon>
        <taxon>Brachionus</taxon>
    </lineage>
</organism>
<dbReference type="InterPro" id="IPR027357">
    <property type="entry name" value="DOCKER_dom"/>
</dbReference>
<dbReference type="GO" id="GO:0007264">
    <property type="term" value="P:small GTPase-mediated signal transduction"/>
    <property type="evidence" value="ECO:0007669"/>
    <property type="project" value="InterPro"/>
</dbReference>
<feature type="domain" description="DOCKER" evidence="2">
    <location>
        <begin position="1"/>
        <end position="128"/>
    </location>
</feature>
<keyword evidence="4" id="KW-1185">Reference proteome</keyword>
<reference evidence="3" key="1">
    <citation type="submission" date="2021-02" db="EMBL/GenBank/DDBJ databases">
        <authorList>
            <person name="Nowell W R."/>
        </authorList>
    </citation>
    <scope>NUCLEOTIDE SEQUENCE</scope>
    <source>
        <strain evidence="3">Ploen Becks lab</strain>
    </source>
</reference>
<evidence type="ECO:0000259" key="2">
    <source>
        <dbReference type="PROSITE" id="PS51651"/>
    </source>
</evidence>
<accession>A0A814LZA8</accession>
<dbReference type="PANTHER" id="PTHR23317">
    <property type="entry name" value="DEDICATOR OF CYTOKINESIS DOCK"/>
    <property type="match status" value="1"/>
</dbReference>
<dbReference type="InterPro" id="IPR026791">
    <property type="entry name" value="DOCK"/>
</dbReference>
<evidence type="ECO:0000313" key="4">
    <source>
        <dbReference type="Proteomes" id="UP000663879"/>
    </source>
</evidence>
<dbReference type="PROSITE" id="PS51651">
    <property type="entry name" value="DOCKER"/>
    <property type="match status" value="1"/>
</dbReference>
<dbReference type="PANTHER" id="PTHR23317:SF76">
    <property type="entry name" value="LD20667P"/>
    <property type="match status" value="1"/>
</dbReference>
<dbReference type="AlphaFoldDB" id="A0A814LZA8"/>
<dbReference type="EMBL" id="CAJNOC010006129">
    <property type="protein sequence ID" value="CAF1070880.1"/>
    <property type="molecule type" value="Genomic_DNA"/>
</dbReference>
<name>A0A814LZA8_9BILA</name>
<dbReference type="GO" id="GO:0005085">
    <property type="term" value="F:guanyl-nucleotide exchange factor activity"/>
    <property type="evidence" value="ECO:0007669"/>
    <property type="project" value="InterPro"/>
</dbReference>
<dbReference type="InterPro" id="IPR043162">
    <property type="entry name" value="DOCK_C_lobe_C"/>
</dbReference>
<sequence length="187" mass="21634">MPIELNPLETAIDEIRLKIEDFESILKKRDITLLELYLQGGIMPQVHKGPLAYAEAFLDPNELNTKYSKDLKKKFKLTFKRLVDLYKKGIEMYYQLGLKITESLEQNVNAKSSTISMSTANNTLNGNKYLDMYKLLLEKFGELENNFRNLLLIDGDLRDFELYKQQLNDSQRAHLLMESSTLTSSQA</sequence>
<dbReference type="Pfam" id="PF20421">
    <property type="entry name" value="DHR-2_Lobe_C"/>
    <property type="match status" value="1"/>
</dbReference>
<gene>
    <name evidence="3" type="ORF">OXX778_LOCUS19718</name>
</gene>
<evidence type="ECO:0000313" key="3">
    <source>
        <dbReference type="EMBL" id="CAF1070880.1"/>
    </source>
</evidence>
<evidence type="ECO:0000256" key="1">
    <source>
        <dbReference type="PROSITE-ProRule" id="PRU00984"/>
    </source>
</evidence>
<comment type="caution">
    <text evidence="3">The sequence shown here is derived from an EMBL/GenBank/DDBJ whole genome shotgun (WGS) entry which is preliminary data.</text>
</comment>
<dbReference type="Gene3D" id="1.20.58.740">
    <property type="match status" value="1"/>
</dbReference>
<dbReference type="OrthoDB" id="47328at2759"/>
<comment type="similarity">
    <text evidence="1">Belongs to the DOCK family.</text>
</comment>